<proteinExistence type="inferred from homology"/>
<accession>A0A085LVL9</accession>
<evidence type="ECO:0000313" key="4">
    <source>
        <dbReference type="Proteomes" id="UP000030764"/>
    </source>
</evidence>
<dbReference type="InterPro" id="IPR000073">
    <property type="entry name" value="AB_hydrolase_1"/>
</dbReference>
<dbReference type="InterPro" id="IPR036045">
    <property type="entry name" value="Sec1-like_sf"/>
</dbReference>
<dbReference type="Gene3D" id="3.90.830.10">
    <property type="entry name" value="Syntaxin Binding Protein 1, Chain A, domain 2"/>
    <property type="match status" value="1"/>
</dbReference>
<gene>
    <name evidence="3" type="ORF">M513_10063</name>
</gene>
<name>A0A085LVL9_9BILA</name>
<dbReference type="Pfam" id="PF00995">
    <property type="entry name" value="Sec1"/>
    <property type="match status" value="1"/>
</dbReference>
<dbReference type="InterPro" id="IPR029058">
    <property type="entry name" value="AB_hydrolase_fold"/>
</dbReference>
<dbReference type="Gene3D" id="3.40.50.2060">
    <property type="match status" value="1"/>
</dbReference>
<sequence length="1695" mass="192845">MSWLYNYYIYVLCISYTGFTIGKPYMSLLEYFEHETNDKEISNIRNHIYYISNTQCPELYGLPKIHKPEVLLRPVVSSTKSVTARLASYLRNDYQTFNGEQNVRNPSDILVSYDVKDLFTNVPMDVTLNTLEKLLHGDPTLAQRTSLKTFHINKLVSFWMKEANYFRFQELFYMQKRGAAMGSPLSPVLAEVFMEFLEDVAFSTADTSITPTVFKRYVDDVFAVIKSGKEEIFLEHLNSIFPNHISFTIEKEENGRFPFLDALIIRDGCRLKTTVYRKPTHSNRYLHFSSHHSRSVMRGIITGMVDRAISVCDKEFLAAELRHIKATFLYNGYPPGLISSVGRQRTDRPDVPLPDHNVPLLVLPYYKGIGEKIRRMGKEVGFKTYFRSSSTVRAMVRNDKIRLPPEQKPGVIYEVLCSCSASYIGETGNSLSQRFSQHLSCLNHYKNALSDLQGKETKRRGRPRKIQPQEAMDEAVKASAVVEHASHCDGQLVPQVICQEQDFQLRKIKEALFIRHNQVTKQDKGKEVSDIWTNLITLCDKEFLAAELRHIKATFLYNGYPPGLISSVGRQRTDRPDVPLPDHNVPLLVLPYYKGIGEKIRRMGKEVGFKTYFRSSSTVRAMVRNDKIRLPPEQKPGVIYEVLCSCSASYIGETGNSLSQRFSQHLSCLNHYKNALSDLQGKETKRRGRPRKIQPQEAMDEAVKASAIVEHASHCDGQLVPQVICQEQDFQLRKIKEALFIRHNEVINRDKGKELHRFSLMGNRPFDPEILQRIARDNFIHLLECDHRDKVLVIQSELMKPLDRVLGAKVLRQHGVVKIYRWEEFTAALIDDRLHHLFLVRPNLNLTHRVAQMFAPRLPTAKAPITVAAKCQLIYVPKKLAVCDIVLERYGAYGTVLTDEFNWSFLPLDSDLLSLELPDYFSSTFVDDTNLWFQTVAQALWRFQSLFGPFPDQLFCLGKSATVVANLTEAIGLRLGFSRLTDNCCTHVILFDRDVDPAAILLSCLTYDSLLDDKFGLNSGFLNVPKQLSSKGSPSGRLLLHSSDPVYASIRDQHFARVFGILKEQTEALQADFDKRHQFDVSQLKEFVKGSLKRLKQQQQSLNLHVGLSEAIVEEKNRYDFESLLEMEHRMLCKLDYHRSVEFIQDCMAQRLPVAVTFGLLCLLSVAQSGLPQKDYSILKREFLQAYGYDYLNAFYALNKMRLFFCKESASSVTSLLSSRFMRRPSVSSSFQSTCEKFNLIPLESVDVRNPECPSYVFNGAYIPLACQIVTQILQNVLPSEQALRTVSNFFHFKELNQARFVAQSNSEPKKVFLVVFLGGVTRAEIAGLRLIAQLKKCEIRIAATSVPILYVGEGRFKSVLFDHCPILTSVYRPPKWCYHGTMQTLVGNFGSTPPLLAYERDMLLLEDGGQLALDWFPPLSSATSMSRIAIIVPGFTGSTFENYVLRAVHLLLPIGCAVVVFNNRGLANAPLLTPKAYCFSRTADLEAALQRIDDRTPNAKRLIVGYSSGGGLIVQYLARSKAESCHVHAALSISTPFNVLVTVHNLEKFWYRCIFNRYLTMRMRSYLKRHQDVFKSVVDVERIMNASSIREFDSLFTAPMNGYDCALEYYKDASIERKLDTITVPVLCLNAADDCFAPLHSVPTDVAKGLPNVAIALTKTGGHMGFLRNRYPKSQSFADELLRQFAIAMFENYL</sequence>
<dbReference type="InterPro" id="IPR027482">
    <property type="entry name" value="Sec1-like_dom2"/>
</dbReference>
<dbReference type="PROSITE" id="PS01133">
    <property type="entry name" value="UPF0017"/>
    <property type="match status" value="1"/>
</dbReference>
<dbReference type="InterPro" id="IPR043155">
    <property type="entry name" value="VPS33_dom3b"/>
</dbReference>
<dbReference type="SMART" id="SM00384">
    <property type="entry name" value="AT_hook"/>
    <property type="match status" value="2"/>
</dbReference>
<dbReference type="GO" id="GO:0016192">
    <property type="term" value="P:vesicle-mediated transport"/>
    <property type="evidence" value="ECO:0007669"/>
    <property type="project" value="InterPro"/>
</dbReference>
<dbReference type="SUPFAM" id="SSF53474">
    <property type="entry name" value="alpha/beta-Hydrolases"/>
    <property type="match status" value="1"/>
</dbReference>
<dbReference type="PANTHER" id="PTHR21301:SF11">
    <property type="entry name" value="GIY-YIG DOMAIN-CONTAINING PROTEIN"/>
    <property type="match status" value="1"/>
</dbReference>
<dbReference type="Gene3D" id="3.40.50.1910">
    <property type="match status" value="1"/>
</dbReference>
<evidence type="ECO:0000259" key="2">
    <source>
        <dbReference type="PROSITE" id="PS50878"/>
    </source>
</evidence>
<dbReference type="InterPro" id="IPR043127">
    <property type="entry name" value="Sec-1-like_dom3a"/>
</dbReference>
<dbReference type="InterPro" id="IPR058912">
    <property type="entry name" value="HTH_animal"/>
</dbReference>
<dbReference type="Pfam" id="PF00561">
    <property type="entry name" value="Abhydrolase_1"/>
    <property type="match status" value="1"/>
</dbReference>
<dbReference type="PANTHER" id="PTHR21301">
    <property type="entry name" value="REVERSE TRANSCRIPTASE"/>
    <property type="match status" value="1"/>
</dbReference>
<dbReference type="GO" id="GO:0003677">
    <property type="term" value="F:DNA binding"/>
    <property type="evidence" value="ECO:0007669"/>
    <property type="project" value="InterPro"/>
</dbReference>
<evidence type="ECO:0000256" key="1">
    <source>
        <dbReference type="ARBA" id="ARBA00009884"/>
    </source>
</evidence>
<dbReference type="InterPro" id="IPR043154">
    <property type="entry name" value="Sec-1-like_dom1"/>
</dbReference>
<evidence type="ECO:0000313" key="3">
    <source>
        <dbReference type="EMBL" id="KFD49015.1"/>
    </source>
</evidence>
<reference evidence="3 4" key="1">
    <citation type="journal article" date="2014" name="Nat. Genet.">
        <title>Genome and transcriptome of the porcine whipworm Trichuris suis.</title>
        <authorList>
            <person name="Jex A.R."/>
            <person name="Nejsum P."/>
            <person name="Schwarz E.M."/>
            <person name="Hu L."/>
            <person name="Young N.D."/>
            <person name="Hall R.S."/>
            <person name="Korhonen P.K."/>
            <person name="Liao S."/>
            <person name="Thamsborg S."/>
            <person name="Xia J."/>
            <person name="Xu P."/>
            <person name="Wang S."/>
            <person name="Scheerlinck J.P."/>
            <person name="Hofmann A."/>
            <person name="Sternberg P.W."/>
            <person name="Wang J."/>
            <person name="Gasser R.B."/>
        </authorList>
    </citation>
    <scope>NUCLEOTIDE SEQUENCE [LARGE SCALE GENOMIC DNA]</scope>
    <source>
        <strain evidence="3">DCEP-RM93M</strain>
    </source>
</reference>
<dbReference type="SUPFAM" id="SSF56815">
    <property type="entry name" value="Sec1/munc18-like (SM) proteins"/>
    <property type="match status" value="1"/>
</dbReference>
<organism evidence="3 4">
    <name type="scientific">Trichuris suis</name>
    <name type="common">pig whipworm</name>
    <dbReference type="NCBI Taxonomy" id="68888"/>
    <lineage>
        <taxon>Eukaryota</taxon>
        <taxon>Metazoa</taxon>
        <taxon>Ecdysozoa</taxon>
        <taxon>Nematoda</taxon>
        <taxon>Enoplea</taxon>
        <taxon>Dorylaimia</taxon>
        <taxon>Trichinellida</taxon>
        <taxon>Trichuridae</taxon>
        <taxon>Trichuris</taxon>
    </lineage>
</organism>
<dbReference type="InterPro" id="IPR000952">
    <property type="entry name" value="AB_hydrolase_4_CS"/>
</dbReference>
<dbReference type="InterPro" id="IPR017956">
    <property type="entry name" value="AT_hook_DNA-bd_motif"/>
</dbReference>
<dbReference type="InterPro" id="IPR000477">
    <property type="entry name" value="RT_dom"/>
</dbReference>
<dbReference type="InterPro" id="IPR001619">
    <property type="entry name" value="Sec1-like"/>
</dbReference>
<dbReference type="Gene3D" id="3.40.50.1820">
    <property type="entry name" value="alpha/beta hydrolase"/>
    <property type="match status" value="1"/>
</dbReference>
<protein>
    <recommendedName>
        <fullName evidence="2">Reverse transcriptase domain-containing protein</fullName>
    </recommendedName>
</protein>
<dbReference type="Proteomes" id="UP000030764">
    <property type="component" value="Unassembled WGS sequence"/>
</dbReference>
<dbReference type="EMBL" id="KL363279">
    <property type="protein sequence ID" value="KFD49015.1"/>
    <property type="molecule type" value="Genomic_DNA"/>
</dbReference>
<comment type="similarity">
    <text evidence="1">Belongs to the STXBP/unc-18/SEC1 family.</text>
</comment>
<keyword evidence="4" id="KW-1185">Reference proteome</keyword>
<dbReference type="CDD" id="cd00304">
    <property type="entry name" value="RT_like"/>
    <property type="match status" value="1"/>
</dbReference>
<dbReference type="Pfam" id="PF26215">
    <property type="entry name" value="HTH_animal"/>
    <property type="match status" value="1"/>
</dbReference>
<dbReference type="Gene3D" id="1.25.40.850">
    <property type="match status" value="1"/>
</dbReference>
<dbReference type="PROSITE" id="PS50878">
    <property type="entry name" value="RT_POL"/>
    <property type="match status" value="1"/>
</dbReference>
<feature type="domain" description="Reverse transcriptase" evidence="2">
    <location>
        <begin position="43"/>
        <end position="302"/>
    </location>
</feature>